<dbReference type="AlphaFoldDB" id="A0A9P6MCL0"/>
<reference evidence="1" key="1">
    <citation type="journal article" date="2020" name="Fungal Divers.">
        <title>Resolving the Mortierellaceae phylogeny through synthesis of multi-gene phylogenetics and phylogenomics.</title>
        <authorList>
            <person name="Vandepol N."/>
            <person name="Liber J."/>
            <person name="Desiro A."/>
            <person name="Na H."/>
            <person name="Kennedy M."/>
            <person name="Barry K."/>
            <person name="Grigoriev I.V."/>
            <person name="Miller A.N."/>
            <person name="O'Donnell K."/>
            <person name="Stajich J.E."/>
            <person name="Bonito G."/>
        </authorList>
    </citation>
    <scope>NUCLEOTIDE SEQUENCE</scope>
    <source>
        <strain evidence="1">MES-2147</strain>
    </source>
</reference>
<protein>
    <submittedName>
        <fullName evidence="1">Uncharacterized protein</fullName>
    </submittedName>
</protein>
<name>A0A9P6MCL0_9FUNG</name>
<feature type="non-terminal residue" evidence="1">
    <location>
        <position position="107"/>
    </location>
</feature>
<dbReference type="EMBL" id="JAAAHW010002351">
    <property type="protein sequence ID" value="KAF9992116.1"/>
    <property type="molecule type" value="Genomic_DNA"/>
</dbReference>
<evidence type="ECO:0000313" key="1">
    <source>
        <dbReference type="EMBL" id="KAF9992116.1"/>
    </source>
</evidence>
<evidence type="ECO:0000313" key="2">
    <source>
        <dbReference type="Proteomes" id="UP000749646"/>
    </source>
</evidence>
<accession>A0A9P6MCL0</accession>
<sequence>MLASMPFSRRVSVVASKQQDLAARTATDAKQNLTHACTPGYSACNISFSSHMRRGMEQKPNESPEELGQLLQYTLYFHRIARSMLEAENEVAGRLFFQNRGLVHLTD</sequence>
<proteinExistence type="predicted"/>
<organism evidence="1 2">
    <name type="scientific">Modicella reniformis</name>
    <dbReference type="NCBI Taxonomy" id="1440133"/>
    <lineage>
        <taxon>Eukaryota</taxon>
        <taxon>Fungi</taxon>
        <taxon>Fungi incertae sedis</taxon>
        <taxon>Mucoromycota</taxon>
        <taxon>Mortierellomycotina</taxon>
        <taxon>Mortierellomycetes</taxon>
        <taxon>Mortierellales</taxon>
        <taxon>Mortierellaceae</taxon>
        <taxon>Modicella</taxon>
    </lineage>
</organism>
<comment type="caution">
    <text evidence="1">The sequence shown here is derived from an EMBL/GenBank/DDBJ whole genome shotgun (WGS) entry which is preliminary data.</text>
</comment>
<dbReference type="Proteomes" id="UP000749646">
    <property type="component" value="Unassembled WGS sequence"/>
</dbReference>
<keyword evidence="2" id="KW-1185">Reference proteome</keyword>
<gene>
    <name evidence="1" type="ORF">BGZ65_012665</name>
</gene>